<dbReference type="EMBL" id="KI966407">
    <property type="protein sequence ID" value="EWC47862.1"/>
    <property type="molecule type" value="Genomic_DNA"/>
</dbReference>
<keyword evidence="2 5" id="KW-0645">Protease</keyword>
<dbReference type="OrthoDB" id="206201at2759"/>
<evidence type="ECO:0000256" key="7">
    <source>
        <dbReference type="SAM" id="SignalP"/>
    </source>
</evidence>
<keyword evidence="3 5" id="KW-0378">Hydrolase</keyword>
<organism evidence="9 10">
    <name type="scientific">Drechslerella stenobrocha 248</name>
    <dbReference type="NCBI Taxonomy" id="1043628"/>
    <lineage>
        <taxon>Eukaryota</taxon>
        <taxon>Fungi</taxon>
        <taxon>Dikarya</taxon>
        <taxon>Ascomycota</taxon>
        <taxon>Pezizomycotina</taxon>
        <taxon>Orbiliomycetes</taxon>
        <taxon>Orbiliales</taxon>
        <taxon>Orbiliaceae</taxon>
        <taxon>Drechslerella</taxon>
    </lineage>
</organism>
<evidence type="ECO:0000256" key="1">
    <source>
        <dbReference type="ARBA" id="ARBA00011073"/>
    </source>
</evidence>
<dbReference type="CDD" id="cd04077">
    <property type="entry name" value="Peptidases_S8_PCSK9_ProteinaseK_like"/>
    <property type="match status" value="1"/>
</dbReference>
<evidence type="ECO:0000313" key="9">
    <source>
        <dbReference type="EMBL" id="EWC47862.1"/>
    </source>
</evidence>
<dbReference type="PROSITE" id="PS51892">
    <property type="entry name" value="SUBTILASE"/>
    <property type="match status" value="1"/>
</dbReference>
<name>W7I5W3_9PEZI</name>
<dbReference type="FunFam" id="3.40.50.200:FF:000007">
    <property type="entry name" value="Subtilisin-like serine protease"/>
    <property type="match status" value="1"/>
</dbReference>
<evidence type="ECO:0000256" key="3">
    <source>
        <dbReference type="ARBA" id="ARBA00022801"/>
    </source>
</evidence>
<proteinExistence type="inferred from homology"/>
<dbReference type="InterPro" id="IPR000209">
    <property type="entry name" value="Peptidase_S8/S53_dom"/>
</dbReference>
<comment type="similarity">
    <text evidence="1 5 6">Belongs to the peptidase S8 family.</text>
</comment>
<dbReference type="Pfam" id="PF00082">
    <property type="entry name" value="Peptidase_S8"/>
    <property type="match status" value="1"/>
</dbReference>
<dbReference type="PROSITE" id="PS00136">
    <property type="entry name" value="SUBTILASE_ASP"/>
    <property type="match status" value="1"/>
</dbReference>
<keyword evidence="10" id="KW-1185">Reference proteome</keyword>
<gene>
    <name evidence="9" type="ORF">DRE_02744</name>
</gene>
<dbReference type="InterPro" id="IPR023828">
    <property type="entry name" value="Peptidase_S8_Ser-AS"/>
</dbReference>
<dbReference type="InterPro" id="IPR036852">
    <property type="entry name" value="Peptidase_S8/S53_dom_sf"/>
</dbReference>
<dbReference type="PANTHER" id="PTHR43806">
    <property type="entry name" value="PEPTIDASE S8"/>
    <property type="match status" value="1"/>
</dbReference>
<dbReference type="PANTHER" id="PTHR43806:SF11">
    <property type="entry name" value="CEREVISIN-RELATED"/>
    <property type="match status" value="1"/>
</dbReference>
<keyword evidence="7" id="KW-0732">Signal</keyword>
<dbReference type="GO" id="GO:0004252">
    <property type="term" value="F:serine-type endopeptidase activity"/>
    <property type="evidence" value="ECO:0007669"/>
    <property type="project" value="UniProtKB-UniRule"/>
</dbReference>
<dbReference type="Proteomes" id="UP000024837">
    <property type="component" value="Unassembled WGS sequence"/>
</dbReference>
<dbReference type="GO" id="GO:0006508">
    <property type="term" value="P:proteolysis"/>
    <property type="evidence" value="ECO:0007669"/>
    <property type="project" value="UniProtKB-KW"/>
</dbReference>
<dbReference type="HOGENOM" id="CLU_011263_1_4_1"/>
<dbReference type="InterPro" id="IPR015500">
    <property type="entry name" value="Peptidase_S8_subtilisin-rel"/>
</dbReference>
<sequence>MKSVALFSVSVLLSALPSTLSAPTASNDIKPRWYKPEEAAKSTDKVTISSNSEGSNDDYIVVLADGEQRPWDAIFAEMGCNRSDIGETFSAGMRAFTMKMDRPHGVQMLALPNVAIVEKNVIYRAAVMPQDPAVKPQNMPRSLVKESLRMSKLARRQAGNVFIEQSTAPWNLQRVSSVDTVALDGRRATDLSFKYRFDQASGSGVDVYVLDTGINVEHVDFGGRAQMIFSITNDDSDGQGHGTHTAGTVGARTFGVAKNVNLLGVKVLGTDGSGSIPGIVRGIATVTERHNQRLQDPSFQGSIISMSLGGDGLPQSMFLALQEASRAGIHISVAAGNENQDACNTSPAGFSKQLPIISVGATDVNDARASFSNFGSCVDIHAPGVQITSTFKGSSTSTSVLQGTSMACPAVSGMIADLLVQNPQLKTNPTGMKSLVLSRALNGVIRAGQTVPAGGQVLLNSGFPGNP</sequence>
<evidence type="ECO:0000313" key="10">
    <source>
        <dbReference type="Proteomes" id="UP000024837"/>
    </source>
</evidence>
<dbReference type="AlphaFoldDB" id="W7I5W3"/>
<dbReference type="PRINTS" id="PR00723">
    <property type="entry name" value="SUBTILISIN"/>
</dbReference>
<accession>W7I5W3</accession>
<dbReference type="Gene3D" id="3.40.50.200">
    <property type="entry name" value="Peptidase S8/S53 domain"/>
    <property type="match status" value="1"/>
</dbReference>
<feature type="active site" description="Charge relay system" evidence="5">
    <location>
        <position position="405"/>
    </location>
</feature>
<feature type="signal peptide" evidence="7">
    <location>
        <begin position="1"/>
        <end position="21"/>
    </location>
</feature>
<dbReference type="SUPFAM" id="SSF52743">
    <property type="entry name" value="Subtilisin-like"/>
    <property type="match status" value="1"/>
</dbReference>
<evidence type="ECO:0000256" key="5">
    <source>
        <dbReference type="PROSITE-ProRule" id="PRU01240"/>
    </source>
</evidence>
<keyword evidence="4 5" id="KW-0720">Serine protease</keyword>
<dbReference type="PROSITE" id="PS00138">
    <property type="entry name" value="SUBTILASE_SER"/>
    <property type="match status" value="1"/>
</dbReference>
<evidence type="ECO:0000256" key="2">
    <source>
        <dbReference type="ARBA" id="ARBA00022670"/>
    </source>
</evidence>
<feature type="active site" description="Charge relay system" evidence="5">
    <location>
        <position position="211"/>
    </location>
</feature>
<evidence type="ECO:0000256" key="4">
    <source>
        <dbReference type="ARBA" id="ARBA00022825"/>
    </source>
</evidence>
<dbReference type="InterPro" id="IPR050131">
    <property type="entry name" value="Peptidase_S8_subtilisin-like"/>
</dbReference>
<evidence type="ECO:0000256" key="6">
    <source>
        <dbReference type="RuleBase" id="RU003355"/>
    </source>
</evidence>
<feature type="chain" id="PRO_5004895865" description="Peptidase S8/S53 domain-containing protein" evidence="7">
    <location>
        <begin position="22"/>
        <end position="467"/>
    </location>
</feature>
<feature type="active site" description="Charge relay system" evidence="5">
    <location>
        <position position="241"/>
    </location>
</feature>
<dbReference type="InterPro" id="IPR023827">
    <property type="entry name" value="Peptidase_S8_Asp-AS"/>
</dbReference>
<protein>
    <recommendedName>
        <fullName evidence="8">Peptidase S8/S53 domain-containing protein</fullName>
    </recommendedName>
</protein>
<reference evidence="9 10" key="1">
    <citation type="submission" date="2013-05" db="EMBL/GenBank/DDBJ databases">
        <title>Drechslerella stenobrocha genome reveals carnivorous origination and mechanical trapping mechanism of predatory fungi.</title>
        <authorList>
            <person name="Liu X."/>
            <person name="Zhang W."/>
            <person name="Liu K."/>
        </authorList>
    </citation>
    <scope>NUCLEOTIDE SEQUENCE [LARGE SCALE GENOMIC DNA]</scope>
    <source>
        <strain evidence="9 10">248</strain>
    </source>
</reference>
<dbReference type="InterPro" id="IPR034193">
    <property type="entry name" value="PCSK9_ProteinaseK-like"/>
</dbReference>
<evidence type="ECO:0000259" key="8">
    <source>
        <dbReference type="Pfam" id="PF00082"/>
    </source>
</evidence>
<feature type="domain" description="Peptidase S8/S53" evidence="8">
    <location>
        <begin position="202"/>
        <end position="440"/>
    </location>
</feature>